<evidence type="ECO:0000313" key="1">
    <source>
        <dbReference type="EMBL" id="EEI63353.1"/>
    </source>
</evidence>
<dbReference type="Proteomes" id="UP000006237">
    <property type="component" value="Unassembled WGS sequence"/>
</dbReference>
<accession>A0ABP2DXH1</accession>
<name>A0ABP2DXH1_9CORY</name>
<evidence type="ECO:0000313" key="2">
    <source>
        <dbReference type="Proteomes" id="UP000006237"/>
    </source>
</evidence>
<keyword evidence="2" id="KW-1185">Reference proteome</keyword>
<dbReference type="EMBL" id="ACHF01000029">
    <property type="protein sequence ID" value="EEI63353.1"/>
    <property type="molecule type" value="Genomic_DNA"/>
</dbReference>
<gene>
    <name evidence="1" type="ORF">HMPREF0293_1257</name>
</gene>
<reference evidence="1 2" key="1">
    <citation type="submission" date="2009-01" db="EMBL/GenBank/DDBJ databases">
        <authorList>
            <person name="Qin X."/>
            <person name="Bachman B."/>
            <person name="Battles P."/>
            <person name="Bell A."/>
            <person name="Bess C."/>
            <person name="Bickham C."/>
            <person name="Chaboub L."/>
            <person name="Chen D."/>
            <person name="Coyle M."/>
            <person name="Deiros D.R."/>
            <person name="Dinh H."/>
            <person name="Forbes L."/>
            <person name="Fowler G."/>
            <person name="Francisco L."/>
            <person name="Fu Q."/>
            <person name="Gubbala S."/>
            <person name="Hale W."/>
            <person name="Han Y."/>
            <person name="Hemphill L."/>
            <person name="Highlander S.K."/>
            <person name="Hirani K."/>
            <person name="Hogues M."/>
            <person name="Jackson L."/>
            <person name="Jakkamsetti A."/>
            <person name="Javaid M."/>
            <person name="Jiang H."/>
            <person name="Korchina V."/>
            <person name="Kovar C."/>
            <person name="Lara F."/>
            <person name="Lee S."/>
            <person name="Mata R."/>
            <person name="Mathew T."/>
            <person name="Moen C."/>
            <person name="Morales K."/>
            <person name="Munidasa M."/>
            <person name="Nazareth L."/>
            <person name="Ngo R."/>
            <person name="Nguyen L."/>
            <person name="Okwuonu G."/>
            <person name="Ongeri F."/>
            <person name="Patil S."/>
            <person name="Petrosino J."/>
            <person name="Pham C."/>
            <person name="Pham P."/>
            <person name="Pu L.-L."/>
            <person name="Puazo M."/>
            <person name="Raj R."/>
            <person name="Reid J."/>
            <person name="Rouhana J."/>
            <person name="Saada N."/>
            <person name="Shang Y."/>
            <person name="Simmons D."/>
            <person name="Thornton R."/>
            <person name="Warren J."/>
            <person name="Weissenberger G."/>
            <person name="Zhang J."/>
            <person name="Zhang L."/>
            <person name="Zhou C."/>
            <person name="Zhu D."/>
            <person name="Muzny D."/>
            <person name="Worley K."/>
            <person name="Gibbs R."/>
        </authorList>
    </citation>
    <scope>NUCLEOTIDE SEQUENCE [LARGE SCALE GENOMIC DNA]</scope>
    <source>
        <strain evidence="1 2">ATCC 51866</strain>
    </source>
</reference>
<comment type="caution">
    <text evidence="1">The sequence shown here is derived from an EMBL/GenBank/DDBJ whole genome shotgun (WGS) entry which is preliminary data.</text>
</comment>
<sequence length="47" mass="5250">MRLASCEFSISFSLISLTLLGSKFFFEDTIVIIGEAPFKSEPHTQNP</sequence>
<proteinExistence type="predicted"/>
<organism evidence="1 2">
    <name type="scientific">Corynebacterium glucuronolyticum ATCC 51866</name>
    <dbReference type="NCBI Taxonomy" id="548478"/>
    <lineage>
        <taxon>Bacteria</taxon>
        <taxon>Bacillati</taxon>
        <taxon>Actinomycetota</taxon>
        <taxon>Actinomycetes</taxon>
        <taxon>Mycobacteriales</taxon>
        <taxon>Corynebacteriaceae</taxon>
        <taxon>Corynebacterium</taxon>
    </lineage>
</organism>
<protein>
    <submittedName>
        <fullName evidence="1">Uncharacterized protein</fullName>
    </submittedName>
</protein>